<keyword evidence="5" id="KW-1185">Reference proteome</keyword>
<protein>
    <submittedName>
        <fullName evidence="4">Putative oxidoreductase</fullName>
    </submittedName>
</protein>
<evidence type="ECO:0000313" key="4">
    <source>
        <dbReference type="EMBL" id="KOS22730.1"/>
    </source>
</evidence>
<dbReference type="PRINTS" id="PR00081">
    <property type="entry name" value="GDHRDH"/>
</dbReference>
<dbReference type="OrthoDB" id="191139at2759"/>
<name>A0A0M8N9D9_ESCWE</name>
<evidence type="ECO:0000313" key="5">
    <source>
        <dbReference type="Proteomes" id="UP000053831"/>
    </source>
</evidence>
<keyword evidence="3" id="KW-0560">Oxidoreductase</keyword>
<dbReference type="STRING" id="150374.A0A0M8N9D9"/>
<comment type="similarity">
    <text evidence="1">Belongs to the short-chain dehydrogenases/reductases (SDR) family.</text>
</comment>
<comment type="caution">
    <text evidence="4">The sequence shown here is derived from an EMBL/GenBank/DDBJ whole genome shotgun (WGS) entry which is preliminary data.</text>
</comment>
<proteinExistence type="inferred from homology"/>
<dbReference type="AlphaFoldDB" id="A0A0M8N9D9"/>
<dbReference type="InterPro" id="IPR002347">
    <property type="entry name" value="SDR_fam"/>
</dbReference>
<gene>
    <name evidence="4" type="ORF">ESCO_003767</name>
</gene>
<accession>A0A0M8N9D9</accession>
<evidence type="ECO:0000256" key="3">
    <source>
        <dbReference type="ARBA" id="ARBA00023002"/>
    </source>
</evidence>
<dbReference type="PANTHER" id="PTHR24320:SF236">
    <property type="entry name" value="SHORT-CHAIN DEHYDROGENASE-RELATED"/>
    <property type="match status" value="1"/>
</dbReference>
<dbReference type="InterPro" id="IPR036291">
    <property type="entry name" value="NAD(P)-bd_dom_sf"/>
</dbReference>
<keyword evidence="2" id="KW-0521">NADP</keyword>
<dbReference type="GO" id="GO:0016491">
    <property type="term" value="F:oxidoreductase activity"/>
    <property type="evidence" value="ECO:0007669"/>
    <property type="project" value="UniProtKB-KW"/>
</dbReference>
<dbReference type="PANTHER" id="PTHR24320">
    <property type="entry name" value="RETINOL DEHYDROGENASE"/>
    <property type="match status" value="1"/>
</dbReference>
<dbReference type="Gene3D" id="3.40.50.720">
    <property type="entry name" value="NAD(P)-binding Rossmann-like Domain"/>
    <property type="match status" value="1"/>
</dbReference>
<dbReference type="EMBL" id="LGSR01000002">
    <property type="protein sequence ID" value="KOS22730.1"/>
    <property type="molecule type" value="Genomic_DNA"/>
</dbReference>
<organism evidence="4 5">
    <name type="scientific">Escovopsis weberi</name>
    <dbReference type="NCBI Taxonomy" id="150374"/>
    <lineage>
        <taxon>Eukaryota</taxon>
        <taxon>Fungi</taxon>
        <taxon>Dikarya</taxon>
        <taxon>Ascomycota</taxon>
        <taxon>Pezizomycotina</taxon>
        <taxon>Sordariomycetes</taxon>
        <taxon>Hypocreomycetidae</taxon>
        <taxon>Hypocreales</taxon>
        <taxon>Hypocreaceae</taxon>
        <taxon>Escovopsis</taxon>
    </lineage>
</organism>
<sequence>MNLLRQFFPPSPAFTEEHLPDLAGRVYIITGGYSGIGLELAALLYRSNATVYLAGRSEGPARRAIRALEEKTGAGVASEKKEKKPCGGALHFMHVQLDDLAGVRASAEWFLQRETRLDVLWNNAGLMGGDVLTTRQGNEIHVGTNCLGHFLLTKLLHPLLAATAAAAPPGTVRVVWLGSLVTHLHAPRRGGMDLARLDFSRGDREGPAVKYAVSKVGAVFAAAEWARRDACSNIVHLSVNPGNLKTPLQRQMGRLERAVSNAMLYDAKYGAYSELWAGLSPDITPADSGRYAVPWGRWGSLRADIEAEMREGEGRKSFQFFEWCEAKTAQWCGPAFAGAGAGLGVRTS</sequence>
<reference evidence="4 5" key="1">
    <citation type="submission" date="2015-07" db="EMBL/GenBank/DDBJ databases">
        <title>The genome of the fungus Escovopsis weberi, a specialized disease agent of ant agriculture.</title>
        <authorList>
            <person name="de Man T.J."/>
            <person name="Stajich J.E."/>
            <person name="Kubicek C.P."/>
            <person name="Chenthamara K."/>
            <person name="Atanasova L."/>
            <person name="Druzhinina I.S."/>
            <person name="Birnbaum S."/>
            <person name="Barribeau S.M."/>
            <person name="Teiling C."/>
            <person name="Suen G."/>
            <person name="Currie C."/>
            <person name="Gerardo N.M."/>
        </authorList>
    </citation>
    <scope>NUCLEOTIDE SEQUENCE [LARGE SCALE GENOMIC DNA]</scope>
</reference>
<evidence type="ECO:0000256" key="2">
    <source>
        <dbReference type="ARBA" id="ARBA00022857"/>
    </source>
</evidence>
<dbReference type="Pfam" id="PF00106">
    <property type="entry name" value="adh_short"/>
    <property type="match status" value="1"/>
</dbReference>
<evidence type="ECO:0000256" key="1">
    <source>
        <dbReference type="ARBA" id="ARBA00006484"/>
    </source>
</evidence>
<dbReference type="SUPFAM" id="SSF51735">
    <property type="entry name" value="NAD(P)-binding Rossmann-fold domains"/>
    <property type="match status" value="1"/>
</dbReference>
<dbReference type="Proteomes" id="UP000053831">
    <property type="component" value="Unassembled WGS sequence"/>
</dbReference>